<feature type="compositionally biased region" description="Low complexity" evidence="1">
    <location>
        <begin position="522"/>
        <end position="540"/>
    </location>
</feature>
<evidence type="ECO:0000313" key="3">
    <source>
        <dbReference type="Proteomes" id="UP001140560"/>
    </source>
</evidence>
<dbReference type="Proteomes" id="UP001140560">
    <property type="component" value="Unassembled WGS sequence"/>
</dbReference>
<evidence type="ECO:0000256" key="1">
    <source>
        <dbReference type="SAM" id="MobiDB-lite"/>
    </source>
</evidence>
<sequence length="713" mass="79819">MPFDVGIVGLIGSAIKLSWGIYEKGFSKEKSLPQRYIEFGDALFRLHSSLTTIESIVKTANNSLEADAISTFGPQLYDTASLTEIIGNFRLTLEDCRQLLNDHSKFREKEGFITNIIYNINVDPQIVHLTERLAFHSTKIGLVLDPFNIHVQSQLRDLHKEQHQDIAELLQELKYLLVSGREPASEIPIHVKRDVEVPTELSERFASELQRHLSLVPPINETASNETQLSVKDGLEAFFTHFNGIGQDGDTKSYLRLMKSVWIMDKIRGSDDWSRIQRVNPGGLYDRCVREMDRRLRAQCSRAASNQIAPSRLLIILQLPQEAFAIWPSREPVADPAHIAHLGVLLDVPVLPDSESHTLRVVRNVDGTLGVEDTTTTSTESNGTVSSERIVQKLNIDLGRAYLVPIYVSPEDLGSGQPSCTVKLQSSRDGINGVTPEFKSPSDLFKLQHLVTGYRCVKQRRNITVISLIKGQEYPENCCSIKPKSRKKSSLLTEVGNLQLWQKVPYERKPSTQNDRYDSGRSGSDASSPDPYSSSSKSLSAPSIISTMSSAHTQQISLGSSRMAIELTQPEPPLIVLFLKQADTGQLSFLVVELDERTKIQPNSCDCRSTKKVCAISVLERSGTPLLARRFYARNGLNSWNLAAIGEHWASSESNSVRVRDMYWLRVAFQSEAERIKFNSNVADLVRIFAGRMEDYRKDLKLVKGTHIVSQSG</sequence>
<feature type="compositionally biased region" description="Basic and acidic residues" evidence="1">
    <location>
        <begin position="509"/>
        <end position="519"/>
    </location>
</feature>
<protein>
    <recommendedName>
        <fullName evidence="4">Fungal N-terminal domain-containing protein</fullName>
    </recommendedName>
</protein>
<organism evidence="2 3">
    <name type="scientific">Neocucurbitaria cava</name>
    <dbReference type="NCBI Taxonomy" id="798079"/>
    <lineage>
        <taxon>Eukaryota</taxon>
        <taxon>Fungi</taxon>
        <taxon>Dikarya</taxon>
        <taxon>Ascomycota</taxon>
        <taxon>Pezizomycotina</taxon>
        <taxon>Dothideomycetes</taxon>
        <taxon>Pleosporomycetidae</taxon>
        <taxon>Pleosporales</taxon>
        <taxon>Pleosporineae</taxon>
        <taxon>Cucurbitariaceae</taxon>
        <taxon>Neocucurbitaria</taxon>
    </lineage>
</organism>
<feature type="region of interest" description="Disordered" evidence="1">
    <location>
        <begin position="509"/>
        <end position="540"/>
    </location>
</feature>
<accession>A0A9W9CNK7</accession>
<keyword evidence="3" id="KW-1185">Reference proteome</keyword>
<name>A0A9W9CNK7_9PLEO</name>
<evidence type="ECO:0008006" key="4">
    <source>
        <dbReference type="Google" id="ProtNLM"/>
    </source>
</evidence>
<dbReference type="OrthoDB" id="5400409at2759"/>
<evidence type="ECO:0000313" key="2">
    <source>
        <dbReference type="EMBL" id="KAJ4373244.1"/>
    </source>
</evidence>
<dbReference type="EMBL" id="JAPEUY010000005">
    <property type="protein sequence ID" value="KAJ4373244.1"/>
    <property type="molecule type" value="Genomic_DNA"/>
</dbReference>
<comment type="caution">
    <text evidence="2">The sequence shown here is derived from an EMBL/GenBank/DDBJ whole genome shotgun (WGS) entry which is preliminary data.</text>
</comment>
<proteinExistence type="predicted"/>
<dbReference type="AlphaFoldDB" id="A0A9W9CNK7"/>
<reference evidence="2" key="1">
    <citation type="submission" date="2022-10" db="EMBL/GenBank/DDBJ databases">
        <title>Tapping the CABI collections for fungal endophytes: first genome assemblies for Collariella, Neodidymelliopsis, Ascochyta clinopodiicola, Didymella pomorum, Didymosphaeria variabile, Neocosmospora piperis and Neocucurbitaria cava.</title>
        <authorList>
            <person name="Hill R."/>
        </authorList>
    </citation>
    <scope>NUCLEOTIDE SEQUENCE</scope>
    <source>
        <strain evidence="2">IMI 356814</strain>
    </source>
</reference>
<gene>
    <name evidence="2" type="ORF">N0V83_003538</name>
</gene>